<comment type="subcellular location">
    <subcellularLocation>
        <location evidence="1">Cell membrane</location>
        <topology evidence="1">Multi-pass membrane protein</topology>
    </subcellularLocation>
</comment>
<evidence type="ECO:0000256" key="7">
    <source>
        <dbReference type="SAM" id="Phobius"/>
    </source>
</evidence>
<dbReference type="AlphaFoldDB" id="A0A179SNI9"/>
<name>A0A179SNI9_9BACI</name>
<feature type="transmembrane region" description="Helical" evidence="7">
    <location>
        <begin position="70"/>
        <end position="88"/>
    </location>
</feature>
<reference evidence="9" key="1">
    <citation type="submission" date="2016-04" db="EMBL/GenBank/DDBJ databases">
        <authorList>
            <person name="Lyu Z."/>
            <person name="Lyu W."/>
        </authorList>
    </citation>
    <scope>NUCLEOTIDE SEQUENCE [LARGE SCALE GENOMIC DNA]</scope>
    <source>
        <strain evidence="9">C44</strain>
    </source>
</reference>
<dbReference type="InterPro" id="IPR032808">
    <property type="entry name" value="DoxX"/>
</dbReference>
<comment type="similarity">
    <text evidence="2">Belongs to the DoxX family.</text>
</comment>
<evidence type="ECO:0000313" key="9">
    <source>
        <dbReference type="Proteomes" id="UP000078534"/>
    </source>
</evidence>
<dbReference type="GO" id="GO:0005886">
    <property type="term" value="C:plasma membrane"/>
    <property type="evidence" value="ECO:0007669"/>
    <property type="project" value="UniProtKB-SubCell"/>
</dbReference>
<sequence>MKSYEVGTFILRVFLGLSFVIHGLAKFQGGIGNTAGWFDSIGIPGFMAYIVAGIELLGGLMLIIGLGTRYISALLFVIMIAATVKVKLSAGFMGNGQGAGYELDLAFAVIALFLFLNWKSPLSLDAKLANKEAA</sequence>
<proteinExistence type="inferred from homology"/>
<evidence type="ECO:0000256" key="1">
    <source>
        <dbReference type="ARBA" id="ARBA00004651"/>
    </source>
</evidence>
<dbReference type="PANTHER" id="PTHR33452:SF1">
    <property type="entry name" value="INNER MEMBRANE PROTEIN YPHA-RELATED"/>
    <property type="match status" value="1"/>
</dbReference>
<keyword evidence="4 7" id="KW-0812">Transmembrane</keyword>
<feature type="transmembrane region" description="Helical" evidence="7">
    <location>
        <begin position="100"/>
        <end position="118"/>
    </location>
</feature>
<evidence type="ECO:0000256" key="4">
    <source>
        <dbReference type="ARBA" id="ARBA00022692"/>
    </source>
</evidence>
<evidence type="ECO:0000256" key="2">
    <source>
        <dbReference type="ARBA" id="ARBA00006679"/>
    </source>
</evidence>
<feature type="transmembrane region" description="Helical" evidence="7">
    <location>
        <begin position="6"/>
        <end position="25"/>
    </location>
</feature>
<evidence type="ECO:0000313" key="8">
    <source>
        <dbReference type="EMBL" id="OAS82540.1"/>
    </source>
</evidence>
<dbReference type="Pfam" id="PF07681">
    <property type="entry name" value="DoxX"/>
    <property type="match status" value="1"/>
</dbReference>
<dbReference type="EMBL" id="LWSG01000045">
    <property type="protein sequence ID" value="OAS82540.1"/>
    <property type="molecule type" value="Genomic_DNA"/>
</dbReference>
<gene>
    <name evidence="8" type="ORF">A6K24_12910</name>
</gene>
<protein>
    <submittedName>
        <fullName evidence="8">Oxidoreductase</fullName>
    </submittedName>
</protein>
<keyword evidence="5 7" id="KW-1133">Transmembrane helix</keyword>
<evidence type="ECO:0000256" key="3">
    <source>
        <dbReference type="ARBA" id="ARBA00022475"/>
    </source>
</evidence>
<organism evidence="8 9">
    <name type="scientific">Metabacillus litoralis</name>
    <dbReference type="NCBI Taxonomy" id="152268"/>
    <lineage>
        <taxon>Bacteria</taxon>
        <taxon>Bacillati</taxon>
        <taxon>Bacillota</taxon>
        <taxon>Bacilli</taxon>
        <taxon>Bacillales</taxon>
        <taxon>Bacillaceae</taxon>
        <taxon>Metabacillus</taxon>
    </lineage>
</organism>
<keyword evidence="6 7" id="KW-0472">Membrane</keyword>
<dbReference type="RefSeq" id="WP_066340060.1">
    <property type="nucleotide sequence ID" value="NZ_LWSG01000045.1"/>
</dbReference>
<keyword evidence="9" id="KW-1185">Reference proteome</keyword>
<dbReference type="PANTHER" id="PTHR33452">
    <property type="entry name" value="OXIDOREDUCTASE CATD-RELATED"/>
    <property type="match status" value="1"/>
</dbReference>
<evidence type="ECO:0000256" key="6">
    <source>
        <dbReference type="ARBA" id="ARBA00023136"/>
    </source>
</evidence>
<dbReference type="Proteomes" id="UP000078534">
    <property type="component" value="Unassembled WGS sequence"/>
</dbReference>
<keyword evidence="3" id="KW-1003">Cell membrane</keyword>
<dbReference type="STRING" id="152268.A6K24_12910"/>
<dbReference type="OrthoDB" id="886570at2"/>
<accession>A0A179SNI9</accession>
<feature type="transmembrane region" description="Helical" evidence="7">
    <location>
        <begin position="46"/>
        <end position="64"/>
    </location>
</feature>
<dbReference type="InterPro" id="IPR051907">
    <property type="entry name" value="DoxX-like_oxidoreductase"/>
</dbReference>
<evidence type="ECO:0000256" key="5">
    <source>
        <dbReference type="ARBA" id="ARBA00022989"/>
    </source>
</evidence>
<comment type="caution">
    <text evidence="8">The sequence shown here is derived from an EMBL/GenBank/DDBJ whole genome shotgun (WGS) entry which is preliminary data.</text>
</comment>